<sequence length="164" mass="17197">MARAHEAIEAARSAALEGPLAEALLVLGQAAMTAQEFSVARGALTEAGPLALAARSDEVAAEALARAFYIAGVHDGERDTARAALQIAEAVARRLPEPHEALARVINNRGAIALVERDREAAHHDFVDALDILQRAPVVDAIELAIYRNNAGSATPIPSCGVRP</sequence>
<dbReference type="Proteomes" id="UP001217838">
    <property type="component" value="Unassembled WGS sequence"/>
</dbReference>
<organism evidence="1 2">
    <name type="scientific">Nannocystis radixulma</name>
    <dbReference type="NCBI Taxonomy" id="2995305"/>
    <lineage>
        <taxon>Bacteria</taxon>
        <taxon>Pseudomonadati</taxon>
        <taxon>Myxococcota</taxon>
        <taxon>Polyangia</taxon>
        <taxon>Nannocystales</taxon>
        <taxon>Nannocystaceae</taxon>
        <taxon>Nannocystis</taxon>
    </lineage>
</organism>
<protein>
    <recommendedName>
        <fullName evidence="3">Tetratricopeptide repeat-containing protein</fullName>
    </recommendedName>
</protein>
<name>A0ABT5BP78_9BACT</name>
<proteinExistence type="predicted"/>
<comment type="caution">
    <text evidence="1">The sequence shown here is derived from an EMBL/GenBank/DDBJ whole genome shotgun (WGS) entry which is preliminary data.</text>
</comment>
<dbReference type="EMBL" id="JAQNDN010000028">
    <property type="protein sequence ID" value="MDC0675498.1"/>
    <property type="molecule type" value="Genomic_DNA"/>
</dbReference>
<evidence type="ECO:0000313" key="2">
    <source>
        <dbReference type="Proteomes" id="UP001217838"/>
    </source>
</evidence>
<gene>
    <name evidence="1" type="ORF">POL58_47580</name>
</gene>
<dbReference type="RefSeq" id="WP_272010634.1">
    <property type="nucleotide sequence ID" value="NZ_JAQNDN010000028.1"/>
</dbReference>
<evidence type="ECO:0008006" key="3">
    <source>
        <dbReference type="Google" id="ProtNLM"/>
    </source>
</evidence>
<reference evidence="1 2" key="1">
    <citation type="submission" date="2022-11" db="EMBL/GenBank/DDBJ databases">
        <title>Minimal conservation of predation-associated metabolite biosynthetic gene clusters underscores biosynthetic potential of Myxococcota including descriptions for ten novel species: Archangium lansinium sp. nov., Myxococcus landrumus sp. nov., Nannocystis bai.</title>
        <authorList>
            <person name="Ahearne A."/>
            <person name="Stevens C."/>
            <person name="Dowd S."/>
        </authorList>
    </citation>
    <scope>NUCLEOTIDE SEQUENCE [LARGE SCALE GENOMIC DNA]</scope>
    <source>
        <strain evidence="1 2">NCELM</strain>
    </source>
</reference>
<evidence type="ECO:0000313" key="1">
    <source>
        <dbReference type="EMBL" id="MDC0675498.1"/>
    </source>
</evidence>
<accession>A0ABT5BP78</accession>
<dbReference type="InterPro" id="IPR011990">
    <property type="entry name" value="TPR-like_helical_dom_sf"/>
</dbReference>
<dbReference type="Gene3D" id="1.25.40.10">
    <property type="entry name" value="Tetratricopeptide repeat domain"/>
    <property type="match status" value="1"/>
</dbReference>
<keyword evidence="2" id="KW-1185">Reference proteome</keyword>